<name>B8J493_DESDA</name>
<dbReference type="EMBL" id="CP001358">
    <property type="protein sequence ID" value="ACL50138.1"/>
    <property type="molecule type" value="Genomic_DNA"/>
</dbReference>
<protein>
    <recommendedName>
        <fullName evidence="3">Methyltransferase</fullName>
        <ecNumber evidence="3">2.1.1.-</ecNumber>
    </recommendedName>
</protein>
<dbReference type="GO" id="GO:0003677">
    <property type="term" value="F:DNA binding"/>
    <property type="evidence" value="ECO:0007669"/>
    <property type="project" value="InterPro"/>
</dbReference>
<dbReference type="InterPro" id="IPR029063">
    <property type="entry name" value="SAM-dependent_MTases_sf"/>
</dbReference>
<dbReference type="GO" id="GO:0032259">
    <property type="term" value="P:methylation"/>
    <property type="evidence" value="ECO:0007669"/>
    <property type="project" value="UniProtKB-KW"/>
</dbReference>
<dbReference type="HOGENOM" id="CLU_024927_5_1_7"/>
<dbReference type="KEGG" id="dds:Ddes_2243"/>
<evidence type="ECO:0000256" key="1">
    <source>
        <dbReference type="ARBA" id="ARBA00022603"/>
    </source>
</evidence>
<gene>
    <name evidence="5" type="ordered locus">Ddes_2243</name>
</gene>
<dbReference type="SUPFAM" id="SSF53335">
    <property type="entry name" value="S-adenosyl-L-methionine-dependent methyltransferases"/>
    <property type="match status" value="1"/>
</dbReference>
<dbReference type="Pfam" id="PF01555">
    <property type="entry name" value="N6_N4_Mtase"/>
    <property type="match status" value="1"/>
</dbReference>
<evidence type="ECO:0000313" key="5">
    <source>
        <dbReference type="EMBL" id="ACL50138.1"/>
    </source>
</evidence>
<dbReference type="eggNOG" id="COG2189">
    <property type="taxonomic scope" value="Bacteria"/>
</dbReference>
<sequence length="285" mass="32892">MNNNDLTDDLFLTSPTITPHFQTKYGIMLEGDCINILKNIKSNSVDTFFADPPFNLNKKYGVKSNDNKYDKEYIEWCYSWISEGIRILKPGGAFFIYNLPKWNMILGSYLTSAGLLFRHWIAVSMKLSLPIPKRLYPAHYSLLYFTKGAPKTFNKIRTPIELCRHCGKEIKDYGGHRKSMNPNGVNLSDVWNDIAPVRHHKFKHNKRTENQLSTKLLERIILMTTNEGDIVVDPFGGGGTTFAVCEAKLRRWIGIEIEDITPIKERIELKYDLHYNSDYVEESSK</sequence>
<dbReference type="EC" id="2.1.1.-" evidence="3"/>
<dbReference type="InterPro" id="IPR002941">
    <property type="entry name" value="DNA_methylase_N4/N6"/>
</dbReference>
<evidence type="ECO:0000256" key="2">
    <source>
        <dbReference type="ARBA" id="ARBA00022679"/>
    </source>
</evidence>
<dbReference type="PRINTS" id="PR00508">
    <property type="entry name" value="S21N4MTFRASE"/>
</dbReference>
<keyword evidence="2" id="KW-0808">Transferase</keyword>
<keyword evidence="1 5" id="KW-0489">Methyltransferase</keyword>
<evidence type="ECO:0000256" key="3">
    <source>
        <dbReference type="RuleBase" id="RU362026"/>
    </source>
</evidence>
<dbReference type="STRING" id="525146.Ddes_2243"/>
<dbReference type="REBASE" id="19875">
    <property type="entry name" value="M.DdsI"/>
</dbReference>
<dbReference type="GO" id="GO:0008170">
    <property type="term" value="F:N-methyltransferase activity"/>
    <property type="evidence" value="ECO:0007669"/>
    <property type="project" value="InterPro"/>
</dbReference>
<comment type="similarity">
    <text evidence="3">Belongs to the N(4)/N(6)-methyltransferase family.</text>
</comment>
<reference evidence="5" key="1">
    <citation type="submission" date="2009-01" db="EMBL/GenBank/DDBJ databases">
        <title>Complete sequence of Desulfovibrio desulfuricans subsp. desulfuricans str. ATCC 27774.</title>
        <authorList>
            <consortium name="US DOE Joint Genome Institute"/>
            <person name="Lucas S."/>
            <person name="Copeland A."/>
            <person name="Lapidus A."/>
            <person name="Glavina del Rio T."/>
            <person name="Tice H."/>
            <person name="Bruce D."/>
            <person name="Goodwin L."/>
            <person name="Pitluck S."/>
            <person name="Sims D."/>
            <person name="Lu M."/>
            <person name="Kiss H."/>
            <person name="Meineke L."/>
            <person name="Brettin T."/>
            <person name="Detter J.C."/>
            <person name="Han C."/>
            <person name="Larimer F."/>
            <person name="Land M."/>
            <person name="Hauser L."/>
            <person name="Kyrpides N."/>
            <person name="Ovchinnikova G."/>
            <person name="Hazen T.C."/>
        </authorList>
    </citation>
    <scope>NUCLEOTIDE SEQUENCE [LARGE SCALE GENOMIC DNA]</scope>
    <source>
        <strain evidence="5">ATCC 27774</strain>
    </source>
</reference>
<dbReference type="AlphaFoldDB" id="B8J493"/>
<organism evidence="5">
    <name type="scientific">Desulfovibrio desulfuricans (strain ATCC 27774 / DSM 6949 / MB)</name>
    <dbReference type="NCBI Taxonomy" id="525146"/>
    <lineage>
        <taxon>Bacteria</taxon>
        <taxon>Pseudomonadati</taxon>
        <taxon>Thermodesulfobacteriota</taxon>
        <taxon>Desulfovibrionia</taxon>
        <taxon>Desulfovibrionales</taxon>
        <taxon>Desulfovibrionaceae</taxon>
        <taxon>Desulfovibrio</taxon>
    </lineage>
</organism>
<evidence type="ECO:0000259" key="4">
    <source>
        <dbReference type="Pfam" id="PF01555"/>
    </source>
</evidence>
<dbReference type="InterPro" id="IPR001091">
    <property type="entry name" value="RM_Methyltransferase"/>
</dbReference>
<proteinExistence type="inferred from homology"/>
<accession>B8J493</accession>
<feature type="domain" description="DNA methylase N-4/N-6" evidence="4">
    <location>
        <begin position="45"/>
        <end position="258"/>
    </location>
</feature>
<dbReference type="Gene3D" id="3.40.50.150">
    <property type="entry name" value="Vaccinia Virus protein VP39"/>
    <property type="match status" value="1"/>
</dbReference>